<evidence type="ECO:0000256" key="3">
    <source>
        <dbReference type="ARBA" id="ARBA00022692"/>
    </source>
</evidence>
<dbReference type="Gene3D" id="1.20.1250.20">
    <property type="entry name" value="MFS general substrate transporter like domains"/>
    <property type="match status" value="2"/>
</dbReference>
<comment type="subcellular location">
    <subcellularLocation>
        <location evidence="1">Membrane</location>
        <topology evidence="1">Multi-pass membrane protein</topology>
    </subcellularLocation>
</comment>
<gene>
    <name evidence="8" type="ORF">FFLO_06068</name>
</gene>
<proteinExistence type="inferred from homology"/>
<reference evidence="8" key="1">
    <citation type="submission" date="2020-04" db="EMBL/GenBank/DDBJ databases">
        <title>Analysis of mating type loci in Filobasidium floriforme.</title>
        <authorList>
            <person name="Nowrousian M."/>
        </authorList>
    </citation>
    <scope>NUCLEOTIDE SEQUENCE</scope>
    <source>
        <strain evidence="8">CBS 6242</strain>
    </source>
</reference>
<feature type="transmembrane region" description="Helical" evidence="7">
    <location>
        <begin position="309"/>
        <end position="332"/>
    </location>
</feature>
<evidence type="ECO:0008006" key="10">
    <source>
        <dbReference type="Google" id="ProtNLM"/>
    </source>
</evidence>
<comment type="similarity">
    <text evidence="6">Belongs to the major facilitator superfamily. Allantoate permease family.</text>
</comment>
<dbReference type="EMBL" id="JABELV010000177">
    <property type="protein sequence ID" value="KAG7528582.1"/>
    <property type="molecule type" value="Genomic_DNA"/>
</dbReference>
<keyword evidence="2" id="KW-0813">Transport</keyword>
<accession>A0A8K0JFL1</accession>
<evidence type="ECO:0000313" key="9">
    <source>
        <dbReference type="Proteomes" id="UP000812966"/>
    </source>
</evidence>
<dbReference type="PANTHER" id="PTHR43791:SF59">
    <property type="entry name" value="TRANSPORTER, PUTATIVE (AFU_ORTHOLOGUE AFUA_1G06550)-RELATED"/>
    <property type="match status" value="1"/>
</dbReference>
<evidence type="ECO:0000256" key="5">
    <source>
        <dbReference type="ARBA" id="ARBA00023136"/>
    </source>
</evidence>
<feature type="transmembrane region" description="Helical" evidence="7">
    <location>
        <begin position="467"/>
        <end position="488"/>
    </location>
</feature>
<keyword evidence="5 7" id="KW-0472">Membrane</keyword>
<dbReference type="Pfam" id="PF07690">
    <property type="entry name" value="MFS_1"/>
    <property type="match status" value="1"/>
</dbReference>
<protein>
    <recommendedName>
        <fullName evidence="10">Allantoate transporter</fullName>
    </recommendedName>
</protein>
<evidence type="ECO:0000313" key="8">
    <source>
        <dbReference type="EMBL" id="KAG7528582.1"/>
    </source>
</evidence>
<sequence length="559" mass="62133">MTTPYNHHDEKKLSTEHLEGGIHADDVENALDDKHVEGGKKKGVNTQLDDAAALLAAHGGHIEYTPEENKRVLRMVDLYVCVPMCLVYWLQQLDKSSVSYAAVFDLRESTGLVGTQYSWLSSGVYVAQLVFQPLSSYALIVFPVKYWVMFNFTAWSICTAATAAATNFTGLIICRILLGMFEATILPSFILVTQMWWTRREQSYRTIAWQVANSMAAILGPLLSYGVGHAKTGLKPYQSIFLCLGLVSLGLTSVVWWLMPNSPTTAKFLKNGNDRLIAIERLRENNTGTKSSKWQWYQVKETFIDPKTWLWAAMYVCCATPSGGFGAFGGIITKGLGFTSFKAILMQIPTGALQIVTLLLGIWITNRFKMRWPVLAFLCLPPIAGATGLLKVPRDQPNDLLGCYYVAMLLGALQPLLYTWANLNAAGSTKRVVTTAIMFVFQCVGNIIGPQVYLAKENPYYFTGLKVDIACWACLFVLILTQAAYLTYLNKKKEKQRAALGLPTDLKDISLMSSAEAAAYKIELKEILRAQGFDENKLNDSAFGDLTDWESGTFLTSDY</sequence>
<name>A0A8K0JFL1_9TREE</name>
<feature type="transmembrane region" description="Helical" evidence="7">
    <location>
        <begin position="344"/>
        <end position="364"/>
    </location>
</feature>
<feature type="transmembrane region" description="Helical" evidence="7">
    <location>
        <begin position="402"/>
        <end position="421"/>
    </location>
</feature>
<dbReference type="FunFam" id="1.20.1250.20:FF:000064">
    <property type="entry name" value="MFS allantoate transporter"/>
    <property type="match status" value="1"/>
</dbReference>
<evidence type="ECO:0000256" key="1">
    <source>
        <dbReference type="ARBA" id="ARBA00004141"/>
    </source>
</evidence>
<dbReference type="OrthoDB" id="6730379at2759"/>
<dbReference type="InterPro" id="IPR036259">
    <property type="entry name" value="MFS_trans_sf"/>
</dbReference>
<feature type="transmembrane region" description="Helical" evidence="7">
    <location>
        <begin position="433"/>
        <end position="455"/>
    </location>
</feature>
<evidence type="ECO:0000256" key="2">
    <source>
        <dbReference type="ARBA" id="ARBA00022448"/>
    </source>
</evidence>
<dbReference type="SUPFAM" id="SSF103473">
    <property type="entry name" value="MFS general substrate transporter"/>
    <property type="match status" value="1"/>
</dbReference>
<dbReference type="AlphaFoldDB" id="A0A8K0JFL1"/>
<organism evidence="8 9">
    <name type="scientific">Filobasidium floriforme</name>
    <dbReference type="NCBI Taxonomy" id="5210"/>
    <lineage>
        <taxon>Eukaryota</taxon>
        <taxon>Fungi</taxon>
        <taxon>Dikarya</taxon>
        <taxon>Basidiomycota</taxon>
        <taxon>Agaricomycotina</taxon>
        <taxon>Tremellomycetes</taxon>
        <taxon>Filobasidiales</taxon>
        <taxon>Filobasidiaceae</taxon>
        <taxon>Filobasidium</taxon>
    </lineage>
</organism>
<evidence type="ECO:0000256" key="6">
    <source>
        <dbReference type="ARBA" id="ARBA00037968"/>
    </source>
</evidence>
<dbReference type="Proteomes" id="UP000812966">
    <property type="component" value="Unassembled WGS sequence"/>
</dbReference>
<keyword evidence="3 7" id="KW-0812">Transmembrane</keyword>
<feature type="transmembrane region" description="Helical" evidence="7">
    <location>
        <begin position="176"/>
        <end position="197"/>
    </location>
</feature>
<comment type="caution">
    <text evidence="8">The sequence shown here is derived from an EMBL/GenBank/DDBJ whole genome shotgun (WGS) entry which is preliminary data.</text>
</comment>
<dbReference type="InterPro" id="IPR011701">
    <property type="entry name" value="MFS"/>
</dbReference>
<feature type="transmembrane region" description="Helical" evidence="7">
    <location>
        <begin position="240"/>
        <end position="259"/>
    </location>
</feature>
<feature type="transmembrane region" description="Helical" evidence="7">
    <location>
        <begin position="370"/>
        <end position="390"/>
    </location>
</feature>
<keyword evidence="4 7" id="KW-1133">Transmembrane helix</keyword>
<dbReference type="GO" id="GO:0016020">
    <property type="term" value="C:membrane"/>
    <property type="evidence" value="ECO:0007669"/>
    <property type="project" value="UniProtKB-SubCell"/>
</dbReference>
<evidence type="ECO:0000256" key="4">
    <source>
        <dbReference type="ARBA" id="ARBA00022989"/>
    </source>
</evidence>
<dbReference type="PANTHER" id="PTHR43791">
    <property type="entry name" value="PERMEASE-RELATED"/>
    <property type="match status" value="1"/>
</dbReference>
<evidence type="ECO:0000256" key="7">
    <source>
        <dbReference type="SAM" id="Phobius"/>
    </source>
</evidence>
<dbReference type="GO" id="GO:0022857">
    <property type="term" value="F:transmembrane transporter activity"/>
    <property type="evidence" value="ECO:0007669"/>
    <property type="project" value="InterPro"/>
</dbReference>
<keyword evidence="9" id="KW-1185">Reference proteome</keyword>
<feature type="transmembrane region" description="Helical" evidence="7">
    <location>
        <begin position="209"/>
        <end position="228"/>
    </location>
</feature>